<comment type="caution">
    <text evidence="1">The sequence shown here is derived from an EMBL/GenBank/DDBJ whole genome shotgun (WGS) entry which is preliminary data.</text>
</comment>
<dbReference type="Proteomes" id="UP000318878">
    <property type="component" value="Unassembled WGS sequence"/>
</dbReference>
<evidence type="ECO:0000313" key="2">
    <source>
        <dbReference type="Proteomes" id="UP000318878"/>
    </source>
</evidence>
<keyword evidence="2" id="KW-1185">Reference proteome</keyword>
<name>A0A5C5V9M4_9BACT</name>
<organism evidence="1 2">
    <name type="scientific">Blastopirellula retiformator</name>
    <dbReference type="NCBI Taxonomy" id="2527970"/>
    <lineage>
        <taxon>Bacteria</taxon>
        <taxon>Pseudomonadati</taxon>
        <taxon>Planctomycetota</taxon>
        <taxon>Planctomycetia</taxon>
        <taxon>Pirellulales</taxon>
        <taxon>Pirellulaceae</taxon>
        <taxon>Blastopirellula</taxon>
    </lineage>
</organism>
<sequence>MIEFFGKVANAASTDGMHAAKESENYYLATINCSEAFKCRLMKGLIEWRMGTDPSESLSEAVSGFADDWATVLAVGNGDGKSADVPAERVAFVAYLIGKPPSIGVSSEGFESDRLLDVVLGDWLFDSWNGESWEQGMEQLREAGSHLAVQTHELYKAVAHAAEADLPALSQEGEKLFAKRKSDSFFSGGDQTEGGSEDNNVTVDYRLAALLKRAGFDGTSEVHAWKW</sequence>
<reference evidence="1 2" key="1">
    <citation type="submission" date="2019-02" db="EMBL/GenBank/DDBJ databases">
        <title>Deep-cultivation of Planctomycetes and their phenomic and genomic characterization uncovers novel biology.</title>
        <authorList>
            <person name="Wiegand S."/>
            <person name="Jogler M."/>
            <person name="Boedeker C."/>
            <person name="Pinto D."/>
            <person name="Vollmers J."/>
            <person name="Rivas-Marin E."/>
            <person name="Kohn T."/>
            <person name="Peeters S.H."/>
            <person name="Heuer A."/>
            <person name="Rast P."/>
            <person name="Oberbeckmann S."/>
            <person name="Bunk B."/>
            <person name="Jeske O."/>
            <person name="Meyerdierks A."/>
            <person name="Storesund J.E."/>
            <person name="Kallscheuer N."/>
            <person name="Luecker S."/>
            <person name="Lage O.M."/>
            <person name="Pohl T."/>
            <person name="Merkel B.J."/>
            <person name="Hornburger P."/>
            <person name="Mueller R.-W."/>
            <person name="Bruemmer F."/>
            <person name="Labrenz M."/>
            <person name="Spormann A.M."/>
            <person name="Op Den Camp H."/>
            <person name="Overmann J."/>
            <person name="Amann R."/>
            <person name="Jetten M.S.M."/>
            <person name="Mascher T."/>
            <person name="Medema M.H."/>
            <person name="Devos D.P."/>
            <person name="Kaster A.-K."/>
            <person name="Ovreas L."/>
            <person name="Rohde M."/>
            <person name="Galperin M.Y."/>
            <person name="Jogler C."/>
        </authorList>
    </citation>
    <scope>NUCLEOTIDE SEQUENCE [LARGE SCALE GENOMIC DNA]</scope>
    <source>
        <strain evidence="1 2">Enr8</strain>
    </source>
</reference>
<gene>
    <name evidence="1" type="ORF">Enr8_21440</name>
</gene>
<accession>A0A5C5V9M4</accession>
<evidence type="ECO:0000313" key="1">
    <source>
        <dbReference type="EMBL" id="TWT34730.1"/>
    </source>
</evidence>
<proteinExistence type="predicted"/>
<protein>
    <submittedName>
        <fullName evidence="1">Uncharacterized protein</fullName>
    </submittedName>
</protein>
<dbReference type="EMBL" id="SJPF01000002">
    <property type="protein sequence ID" value="TWT34730.1"/>
    <property type="molecule type" value="Genomic_DNA"/>
</dbReference>
<dbReference type="AlphaFoldDB" id="A0A5C5V9M4"/>